<dbReference type="EMBL" id="JOJR01000477">
    <property type="protein sequence ID" value="RCN37348.1"/>
    <property type="molecule type" value="Genomic_DNA"/>
</dbReference>
<dbReference type="Proteomes" id="UP000252519">
    <property type="component" value="Unassembled WGS sequence"/>
</dbReference>
<reference evidence="1 2" key="1">
    <citation type="submission" date="2014-10" db="EMBL/GenBank/DDBJ databases">
        <title>Draft genome of the hookworm Ancylostoma caninum.</title>
        <authorList>
            <person name="Mitreva M."/>
        </authorList>
    </citation>
    <scope>NUCLEOTIDE SEQUENCE [LARGE SCALE GENOMIC DNA]</scope>
    <source>
        <strain evidence="1 2">Baltimore</strain>
    </source>
</reference>
<organism evidence="1 2">
    <name type="scientific">Ancylostoma caninum</name>
    <name type="common">Dog hookworm</name>
    <dbReference type="NCBI Taxonomy" id="29170"/>
    <lineage>
        <taxon>Eukaryota</taxon>
        <taxon>Metazoa</taxon>
        <taxon>Ecdysozoa</taxon>
        <taxon>Nematoda</taxon>
        <taxon>Chromadorea</taxon>
        <taxon>Rhabditida</taxon>
        <taxon>Rhabditina</taxon>
        <taxon>Rhabditomorpha</taxon>
        <taxon>Strongyloidea</taxon>
        <taxon>Ancylostomatidae</taxon>
        <taxon>Ancylostomatinae</taxon>
        <taxon>Ancylostoma</taxon>
    </lineage>
</organism>
<comment type="caution">
    <text evidence="1">The sequence shown here is derived from an EMBL/GenBank/DDBJ whole genome shotgun (WGS) entry which is preliminary data.</text>
</comment>
<evidence type="ECO:0000313" key="2">
    <source>
        <dbReference type="Proteomes" id="UP000252519"/>
    </source>
</evidence>
<evidence type="ECO:0000313" key="1">
    <source>
        <dbReference type="EMBL" id="RCN37348.1"/>
    </source>
</evidence>
<protein>
    <submittedName>
        <fullName evidence="1">Uncharacterized protein</fullName>
    </submittedName>
</protein>
<gene>
    <name evidence="1" type="ORF">ANCCAN_16762</name>
</gene>
<name>A0A368G0V9_ANCCA</name>
<accession>A0A368G0V9</accession>
<dbReference type="AlphaFoldDB" id="A0A368G0V9"/>
<proteinExistence type="predicted"/>
<keyword evidence="2" id="KW-1185">Reference proteome</keyword>
<dbReference type="OrthoDB" id="5863605at2759"/>
<sequence length="129" mass="14979">MECDASSFLHSMHTIAFLPIPVSNSSLVFIDTFSKWYYFSLGSTTEEREEALKRRIKDRLELRSEAFSAVQKALKDVRGYSHETINGKFSWIHSNKKAKRRRLDEEADCGRIVKDEEYPLGEEDLNVET</sequence>